<dbReference type="Proteomes" id="UP000656813">
    <property type="component" value="Unassembled WGS sequence"/>
</dbReference>
<evidence type="ECO:0000256" key="3">
    <source>
        <dbReference type="ARBA" id="ARBA00052687"/>
    </source>
</evidence>
<dbReference type="InterPro" id="IPR048304">
    <property type="entry name" value="UbiD_Rift_dom"/>
</dbReference>
<dbReference type="HAMAP" id="MF_01985">
    <property type="entry name" value="UbiD_YclC"/>
    <property type="match status" value="1"/>
</dbReference>
<feature type="binding site" evidence="5">
    <location>
        <position position="224"/>
    </location>
    <ligand>
        <name>Mn(2+)</name>
        <dbReference type="ChEBI" id="CHEBI:29035"/>
    </ligand>
</feature>
<keyword evidence="5" id="KW-0464">Manganese</keyword>
<dbReference type="EMBL" id="BMFV01000006">
    <property type="protein sequence ID" value="GGH78351.1"/>
    <property type="molecule type" value="Genomic_DNA"/>
</dbReference>
<feature type="binding site" evidence="5">
    <location>
        <position position="182"/>
    </location>
    <ligand>
        <name>Mn(2+)</name>
        <dbReference type="ChEBI" id="CHEBI:29035"/>
    </ligand>
</feature>
<keyword evidence="1 5" id="KW-0216">Detoxification</keyword>
<feature type="active site" description="Proton donor" evidence="5">
    <location>
        <position position="273"/>
    </location>
</feature>
<dbReference type="Pfam" id="PF20696">
    <property type="entry name" value="UbiD_C"/>
    <property type="match status" value="1"/>
</dbReference>
<dbReference type="GO" id="GO:0005829">
    <property type="term" value="C:cytosol"/>
    <property type="evidence" value="ECO:0007669"/>
    <property type="project" value="TreeGrafter"/>
</dbReference>
<keyword evidence="5" id="KW-0285">Flavoprotein</keyword>
<dbReference type="AlphaFoldDB" id="A0A8J2ZU29"/>
<keyword evidence="5" id="KW-0288">FMN</keyword>
<evidence type="ECO:0000313" key="10">
    <source>
        <dbReference type="Proteomes" id="UP000656813"/>
    </source>
</evidence>
<gene>
    <name evidence="9" type="primary">bsdC</name>
    <name evidence="9" type="ORF">GCM10007096_11640</name>
</gene>
<evidence type="ECO:0000259" key="8">
    <source>
        <dbReference type="Pfam" id="PF20696"/>
    </source>
</evidence>
<keyword evidence="2 5" id="KW-0058">Aromatic hydrocarbons catabolism</keyword>
<dbReference type="Pfam" id="PF20695">
    <property type="entry name" value="UbiD_N"/>
    <property type="match status" value="1"/>
</dbReference>
<dbReference type="GO" id="GO:0018799">
    <property type="term" value="F:4-hydroxybenzoate decarboxylase activity"/>
    <property type="evidence" value="ECO:0007669"/>
    <property type="project" value="UniProtKB-EC"/>
</dbReference>
<name>A0A8J2ZU29_9BACL</name>
<dbReference type="RefSeq" id="WP_188496453.1">
    <property type="nucleotide sequence ID" value="NZ_BMFV01000006.1"/>
</dbReference>
<keyword evidence="5" id="KW-0210">Decarboxylase</keyword>
<dbReference type="GO" id="GO:0006744">
    <property type="term" value="P:ubiquinone biosynthetic process"/>
    <property type="evidence" value="ECO:0007669"/>
    <property type="project" value="TreeGrafter"/>
</dbReference>
<dbReference type="InterPro" id="IPR002830">
    <property type="entry name" value="UbiD"/>
</dbReference>
<dbReference type="PANTHER" id="PTHR30108">
    <property type="entry name" value="3-OCTAPRENYL-4-HYDROXYBENZOATE CARBOXY-LYASE-RELATED"/>
    <property type="match status" value="1"/>
</dbReference>
<dbReference type="GO" id="GO:0046872">
    <property type="term" value="F:metal ion binding"/>
    <property type="evidence" value="ECO:0007669"/>
    <property type="project" value="UniProtKB-KW"/>
</dbReference>
<dbReference type="GO" id="GO:0008694">
    <property type="term" value="F:4-hydroxy-3-polyprenylbenzoate decarboxylase activity"/>
    <property type="evidence" value="ECO:0007669"/>
    <property type="project" value="TreeGrafter"/>
</dbReference>
<dbReference type="Pfam" id="PF01977">
    <property type="entry name" value="UbiD"/>
    <property type="match status" value="1"/>
</dbReference>
<evidence type="ECO:0000256" key="5">
    <source>
        <dbReference type="HAMAP-Rule" id="MF_01985"/>
    </source>
</evidence>
<evidence type="ECO:0000259" key="7">
    <source>
        <dbReference type="Pfam" id="PF20695"/>
    </source>
</evidence>
<sequence>MIYKDFRDFLKKLEEEGQLLNIDQEVMPEPDIASAASAMSNLGDQTPALMFNNINGYEQAKVAMNVMGSWPNHAIMMGMPKNTPIKEQFFEFAKRYDQFPGAVERVDTAPFHEVELTEDINLFEILPLFRLNQGDGGFYLDKAAVISRDVEDPENFNKQNVGIYRMEVKGKDRLGIQPVPQHDIAIHLRQAEERGENLPVAIALGNEPAIVTAAATPLLYDQSEYEMAAALQGAPYKVVKAKDSNLDLPWGAEVILEGEINAGEREIEGPFGEFTGHYSGGRKMPIIKINRVYHRKNPIFEHLYIGMPWTETDYMIGITTSVPMYQQLKEAYPNEIVAVNAMYTHGLVAIISTKKRYGGFAKAVGMRALTTPHGLGYCKLIILVDEDVDPFNLPRVMWALSTKMHPQHDAIVIPDLSVMPLDPGSEPTGITSKMILDATTPVAPETRGHYTQPLDAPLAVEKWEKILTELMNKQK</sequence>
<dbReference type="EC" id="4.1.1.-" evidence="5"/>
<keyword evidence="5" id="KW-0479">Metal-binding</keyword>
<dbReference type="InterPro" id="IPR049383">
    <property type="entry name" value="UbiD-like_N"/>
</dbReference>
<evidence type="ECO:0000256" key="4">
    <source>
        <dbReference type="ARBA" id="ARBA00072018"/>
    </source>
</evidence>
<comment type="cofactor">
    <cofactor evidence="5">
        <name>Mn(2+)</name>
        <dbReference type="ChEBI" id="CHEBI:29035"/>
    </cofactor>
</comment>
<comment type="catalytic activity">
    <reaction evidence="3">
        <text>4-hydroxybenzoate + H(+) = phenol + CO2</text>
        <dbReference type="Rhea" id="RHEA:10876"/>
        <dbReference type="ChEBI" id="CHEBI:15378"/>
        <dbReference type="ChEBI" id="CHEBI:15882"/>
        <dbReference type="ChEBI" id="CHEBI:16526"/>
        <dbReference type="ChEBI" id="CHEBI:17879"/>
        <dbReference type="EC" id="4.1.1.61"/>
    </reaction>
</comment>
<keyword evidence="5" id="KW-0456">Lyase</keyword>
<evidence type="ECO:0000256" key="1">
    <source>
        <dbReference type="ARBA" id="ARBA00022575"/>
    </source>
</evidence>
<accession>A0A8J2ZU29</accession>
<feature type="domain" description="3-octaprenyl-4-hydroxybenzoate carboxy-lyase-like C-terminal" evidence="8">
    <location>
        <begin position="314"/>
        <end position="438"/>
    </location>
</feature>
<dbReference type="InterPro" id="IPR049381">
    <property type="entry name" value="UbiD-like_C"/>
</dbReference>
<comment type="function">
    <text evidence="5">Involved in the non-oxidative decarboxylation and detoxification of phenolic derivatives.</text>
</comment>
<dbReference type="NCBIfam" id="TIGR00148">
    <property type="entry name" value="UbiD family decarboxylase"/>
    <property type="match status" value="1"/>
</dbReference>
<comment type="cofactor">
    <cofactor evidence="5">
        <name>prenylated FMN</name>
        <dbReference type="ChEBI" id="CHEBI:87746"/>
    </cofactor>
    <text evidence="5">Binds 1 prenylated FMN per subunit.</text>
</comment>
<organism evidence="9 10">
    <name type="scientific">Pullulanibacillus pueri</name>
    <dbReference type="NCBI Taxonomy" id="1437324"/>
    <lineage>
        <taxon>Bacteria</taxon>
        <taxon>Bacillati</taxon>
        <taxon>Bacillota</taxon>
        <taxon>Bacilli</taxon>
        <taxon>Bacillales</taxon>
        <taxon>Sporolactobacillaceae</taxon>
        <taxon>Pullulanibacillus</taxon>
    </lineage>
</organism>
<dbReference type="FunFam" id="3.40.1670.10:FF:000003">
    <property type="entry name" value="Phenolic acid decarboxylase"/>
    <property type="match status" value="1"/>
</dbReference>
<evidence type="ECO:0000259" key="6">
    <source>
        <dbReference type="Pfam" id="PF01977"/>
    </source>
</evidence>
<feature type="binding site" evidence="5">
    <location>
        <begin position="160"/>
        <end position="165"/>
    </location>
    <ligand>
        <name>prenylated FMN</name>
        <dbReference type="ChEBI" id="CHEBI:87746"/>
    </ligand>
</feature>
<comment type="caution">
    <text evidence="9">The sequence shown here is derived from an EMBL/GenBank/DDBJ whole genome shotgun (WGS) entry which is preliminary data.</text>
</comment>
<dbReference type="Gene3D" id="3.40.1670.10">
    <property type="entry name" value="UbiD C-terminal domain-like"/>
    <property type="match status" value="1"/>
</dbReference>
<dbReference type="PANTHER" id="PTHR30108:SF17">
    <property type="entry name" value="FERULIC ACID DECARBOXYLASE 1"/>
    <property type="match status" value="1"/>
</dbReference>
<dbReference type="InterPro" id="IPR032902">
    <property type="entry name" value="BsdC"/>
</dbReference>
<reference evidence="9" key="1">
    <citation type="journal article" date="2014" name="Int. J. Syst. Evol. Microbiol.">
        <title>Complete genome sequence of Corynebacterium casei LMG S-19264T (=DSM 44701T), isolated from a smear-ripened cheese.</title>
        <authorList>
            <consortium name="US DOE Joint Genome Institute (JGI-PGF)"/>
            <person name="Walter F."/>
            <person name="Albersmeier A."/>
            <person name="Kalinowski J."/>
            <person name="Ruckert C."/>
        </authorList>
    </citation>
    <scope>NUCLEOTIDE SEQUENCE</scope>
    <source>
        <strain evidence="9">CGMCC 1.12777</strain>
    </source>
</reference>
<dbReference type="SUPFAM" id="SSF143968">
    <property type="entry name" value="UbiD C-terminal domain-like"/>
    <property type="match status" value="1"/>
</dbReference>
<feature type="domain" description="3-octaprenyl-4-hydroxybenzoate carboxy-lyase-like N-terminal" evidence="7">
    <location>
        <begin position="10"/>
        <end position="87"/>
    </location>
</feature>
<protein>
    <recommendedName>
        <fullName evidence="4 5">Phenolic acid decarboxylase</fullName>
        <shortName evidence="5">PAD</shortName>
        <ecNumber evidence="5">4.1.1.-</ecNumber>
    </recommendedName>
</protein>
<dbReference type="InterPro" id="IPR053417">
    <property type="entry name" value="PAD_UbiD-like"/>
</dbReference>
<evidence type="ECO:0000313" key="9">
    <source>
        <dbReference type="EMBL" id="GGH78351.1"/>
    </source>
</evidence>
<keyword evidence="10" id="KW-1185">Reference proteome</keyword>
<reference evidence="9" key="2">
    <citation type="submission" date="2020-09" db="EMBL/GenBank/DDBJ databases">
        <authorList>
            <person name="Sun Q."/>
            <person name="Zhou Y."/>
        </authorList>
    </citation>
    <scope>NUCLEOTIDE SEQUENCE</scope>
    <source>
        <strain evidence="9">CGMCC 1.12777</strain>
    </source>
</reference>
<feature type="binding site" evidence="5">
    <location>
        <position position="160"/>
    </location>
    <ligand>
        <name>Mn(2+)</name>
        <dbReference type="ChEBI" id="CHEBI:29035"/>
    </ligand>
</feature>
<dbReference type="GO" id="GO:0009636">
    <property type="term" value="P:response to toxic substance"/>
    <property type="evidence" value="ECO:0007669"/>
    <property type="project" value="UniProtKB-KW"/>
</dbReference>
<feature type="binding site" evidence="5">
    <location>
        <begin position="181"/>
        <end position="182"/>
    </location>
    <ligand>
        <name>prenylated FMN</name>
        <dbReference type="ChEBI" id="CHEBI:87746"/>
    </ligand>
</feature>
<dbReference type="SUPFAM" id="SSF50475">
    <property type="entry name" value="FMN-binding split barrel"/>
    <property type="match status" value="1"/>
</dbReference>
<evidence type="ECO:0000256" key="2">
    <source>
        <dbReference type="ARBA" id="ARBA00022797"/>
    </source>
</evidence>
<dbReference type="NCBIfam" id="NF041204">
    <property type="entry name" value="VdcC"/>
    <property type="match status" value="1"/>
</dbReference>
<comment type="similarity">
    <text evidence="5">Belongs to the UbiD family. YclC subfamily.</text>
</comment>
<feature type="domain" description="3-octaprenyl-4-hydroxybenzoate carboxy-lyase-like Rift-related" evidence="6">
    <location>
        <begin position="106"/>
        <end position="308"/>
    </location>
</feature>
<proteinExistence type="inferred from homology"/>